<dbReference type="FunFam" id="3.30.2410.10:FF:000003">
    <property type="entry name" value="probable E3 ubiquitin-protein ligase HERC4 isoform X1"/>
    <property type="match status" value="1"/>
</dbReference>
<keyword evidence="9" id="KW-1185">Reference proteome</keyword>
<name>A0A9P4MUZ8_9PLEO</name>
<dbReference type="Gene3D" id="3.30.2410.10">
    <property type="entry name" value="Hect, E3 ligase catalytic domain"/>
    <property type="match status" value="1"/>
</dbReference>
<feature type="active site" description="Glycyl thioester intermediate" evidence="5">
    <location>
        <position position="1124"/>
    </location>
</feature>
<comment type="caution">
    <text evidence="8">The sequence shown here is derived from an EMBL/GenBank/DDBJ whole genome shotgun (WGS) entry which is preliminary data.</text>
</comment>
<dbReference type="EMBL" id="ML994227">
    <property type="protein sequence ID" value="KAF2197510.1"/>
    <property type="molecule type" value="Genomic_DNA"/>
</dbReference>
<feature type="compositionally biased region" description="Polar residues" evidence="6">
    <location>
        <begin position="268"/>
        <end position="286"/>
    </location>
</feature>
<feature type="region of interest" description="Disordered" evidence="6">
    <location>
        <begin position="946"/>
        <end position="983"/>
    </location>
</feature>
<feature type="domain" description="HECT" evidence="7">
    <location>
        <begin position="758"/>
        <end position="1156"/>
    </location>
</feature>
<keyword evidence="4 5" id="KW-0833">Ubl conjugation pathway</keyword>
<dbReference type="SMART" id="SM00119">
    <property type="entry name" value="HECTc"/>
    <property type="match status" value="1"/>
</dbReference>
<dbReference type="InterPro" id="IPR042556">
    <property type="entry name" value="AZUL_sf"/>
</dbReference>
<evidence type="ECO:0000256" key="1">
    <source>
        <dbReference type="ARBA" id="ARBA00000885"/>
    </source>
</evidence>
<evidence type="ECO:0000256" key="5">
    <source>
        <dbReference type="PROSITE-ProRule" id="PRU00104"/>
    </source>
</evidence>
<dbReference type="Gene3D" id="6.10.130.10">
    <property type="entry name" value="Ubiquitin-protein ligase E3A, N-terminal zinc-binding domain (AZUL)"/>
    <property type="match status" value="1"/>
</dbReference>
<protein>
    <recommendedName>
        <fullName evidence="2">HECT-type E3 ubiquitin transferase</fullName>
        <ecNumber evidence="2">2.3.2.26</ecNumber>
    </recommendedName>
</protein>
<evidence type="ECO:0000256" key="6">
    <source>
        <dbReference type="SAM" id="MobiDB-lite"/>
    </source>
</evidence>
<evidence type="ECO:0000313" key="9">
    <source>
        <dbReference type="Proteomes" id="UP000799536"/>
    </source>
</evidence>
<keyword evidence="3" id="KW-0808">Transferase</keyword>
<dbReference type="Pfam" id="PF00632">
    <property type="entry name" value="HECT"/>
    <property type="match status" value="2"/>
</dbReference>
<dbReference type="SUPFAM" id="SSF56204">
    <property type="entry name" value="Hect, E3 ligase catalytic domain"/>
    <property type="match status" value="1"/>
</dbReference>
<evidence type="ECO:0000256" key="4">
    <source>
        <dbReference type="ARBA" id="ARBA00022786"/>
    </source>
</evidence>
<dbReference type="OrthoDB" id="5981550at2759"/>
<dbReference type="PROSITE" id="PS50237">
    <property type="entry name" value="HECT"/>
    <property type="match status" value="1"/>
</dbReference>
<evidence type="ECO:0000256" key="2">
    <source>
        <dbReference type="ARBA" id="ARBA00012485"/>
    </source>
</evidence>
<dbReference type="PANTHER" id="PTHR45700">
    <property type="entry name" value="UBIQUITIN-PROTEIN LIGASE E3C"/>
    <property type="match status" value="1"/>
</dbReference>
<dbReference type="AlphaFoldDB" id="A0A9P4MUZ8"/>
<dbReference type="InterPro" id="IPR000569">
    <property type="entry name" value="HECT_dom"/>
</dbReference>
<comment type="catalytic activity">
    <reaction evidence="1">
        <text>S-ubiquitinyl-[E2 ubiquitin-conjugating enzyme]-L-cysteine + [acceptor protein]-L-lysine = [E2 ubiquitin-conjugating enzyme]-L-cysteine + N(6)-ubiquitinyl-[acceptor protein]-L-lysine.</text>
        <dbReference type="EC" id="2.3.2.26"/>
    </reaction>
</comment>
<evidence type="ECO:0000256" key="3">
    <source>
        <dbReference type="ARBA" id="ARBA00022679"/>
    </source>
</evidence>
<dbReference type="Proteomes" id="UP000799536">
    <property type="component" value="Unassembled WGS sequence"/>
</dbReference>
<evidence type="ECO:0000313" key="8">
    <source>
        <dbReference type="EMBL" id="KAF2197510.1"/>
    </source>
</evidence>
<dbReference type="GO" id="GO:0061630">
    <property type="term" value="F:ubiquitin protein ligase activity"/>
    <property type="evidence" value="ECO:0007669"/>
    <property type="project" value="UniProtKB-EC"/>
</dbReference>
<dbReference type="GO" id="GO:0000209">
    <property type="term" value="P:protein polyubiquitination"/>
    <property type="evidence" value="ECO:0007669"/>
    <property type="project" value="InterPro"/>
</dbReference>
<feature type="compositionally biased region" description="Polar residues" evidence="6">
    <location>
        <begin position="966"/>
        <end position="982"/>
    </location>
</feature>
<feature type="region of interest" description="Disordered" evidence="6">
    <location>
        <begin position="220"/>
        <end position="288"/>
    </location>
</feature>
<dbReference type="GO" id="GO:0006511">
    <property type="term" value="P:ubiquitin-dependent protein catabolic process"/>
    <property type="evidence" value="ECO:0007669"/>
    <property type="project" value="TreeGrafter"/>
</dbReference>
<evidence type="ECO:0000259" key="7">
    <source>
        <dbReference type="PROSITE" id="PS50237"/>
    </source>
</evidence>
<dbReference type="InterPro" id="IPR035983">
    <property type="entry name" value="Hect_E3_ubiquitin_ligase"/>
</dbReference>
<proteinExistence type="predicted"/>
<gene>
    <name evidence="8" type="ORF">GQ43DRAFT_484079</name>
</gene>
<organism evidence="8 9">
    <name type="scientific">Delitschia confertaspora ATCC 74209</name>
    <dbReference type="NCBI Taxonomy" id="1513339"/>
    <lineage>
        <taxon>Eukaryota</taxon>
        <taxon>Fungi</taxon>
        <taxon>Dikarya</taxon>
        <taxon>Ascomycota</taxon>
        <taxon>Pezizomycotina</taxon>
        <taxon>Dothideomycetes</taxon>
        <taxon>Pleosporomycetidae</taxon>
        <taxon>Pleosporales</taxon>
        <taxon>Delitschiaceae</taxon>
        <taxon>Delitschia</taxon>
    </lineage>
</organism>
<dbReference type="InterPro" id="IPR044611">
    <property type="entry name" value="E3A/B/C-like"/>
</dbReference>
<sequence length="1156" mass="132156">MTSFERESHKPQHVPYPITSLISQPLIGSLVTIQTPVRLLESARMQRQMRFEHLVRHYLSQVLYGCKNQLCTTRTCLSCKMRLATTPFRAPTQLTARSLAHYLAIQDDPFADLCPYELNVDPSALMFSEENWEVRAKDATEKYEHRNVPERFSANSVSIQPSNQYFIAASKRQQSKKDVKSLTQNLYDTITVIYSYSKRIEDPLPVRSWIPNAVEEVRNFQDDESSSPSGDTSKPVASVLPNGHKVQRSPAKNTLHSVRTDDFETLDGSGNQHPVQRQDGASTSTEHVPVTSHLTCNIMAALKKDAYHPLEPCKDQLSFAFDYHENSRLPPPRPFANRSLFYSLSDPATLLKSFRDGDTPLSSSPLPHLDRLGLIEAFKGWDRRNGALIFDSLWLATEALFIPPPELDTRKNSTLRRVRISPSQNEGSTPSSYFTEQKSQSVEYLDDGDAAHVIMICIHALTSLVPRGRRDTWLHIRGLRSRGVLLPLTQPPDDYRHSWLHITDALEYEPAVRLADRLVRGIAARKCFSEILQTLSTMDSEASASGSPRFDLMDILVRHLQAVEIDWERWERDQSDNWQRPQSGLSWTVSSVFVEWLKTIILKKWDCKDEVNRWCSAGAAMEVMAGLYEHKGSLRLSEDMFYVSYINERIDPIQSPASFLVQSSNPNTRHLFEYEFLFEPRHLMAFFRAINYASMCKQYERAEYTQRLMIELDPVLRHSWSRRLATWRLTETWTHYLVLNIRREHALEDALNTLWGLQRRQLLKPLKVRLGEEEGGEMGQDYGGVSLEFFQIVLKDIFNPDNGMFTIDAESQKTWFQPASLEPLWKFEMVGILFSLAVYNGITLPANFPSAFYTRLLGQPVTEIDQIRDGWKQLAESFDHLLKFQGDVADVYMRSYIFDFEAFGQRVHVDMGAIGRDDLWPADYDGQTVEWNISTTWPDTLALPSLGSPAWERPKPRGSPKPGSSTRIGNGLSSTSDESGGTTLEADMVTNENREKYVSDYIFWLTDKSIRPQFSAFKKGFYTCLSPSALHLFTPPQLQHVIEGSQDFSLSKIKAGVRYENGYSETHPTVLDFWSIVEGYNNADRQRLIEFVTACDRLPVTFERLFTVFRVSGDTERLPTSSTCFARLVLPEYGSKEVLREKLGVALRYSRGFGNV</sequence>
<dbReference type="Pfam" id="PF16558">
    <property type="entry name" value="AZUL"/>
    <property type="match status" value="1"/>
</dbReference>
<dbReference type="InterPro" id="IPR032353">
    <property type="entry name" value="AZUL"/>
</dbReference>
<reference evidence="8" key="1">
    <citation type="journal article" date="2020" name="Stud. Mycol.">
        <title>101 Dothideomycetes genomes: a test case for predicting lifestyles and emergence of pathogens.</title>
        <authorList>
            <person name="Haridas S."/>
            <person name="Albert R."/>
            <person name="Binder M."/>
            <person name="Bloem J."/>
            <person name="Labutti K."/>
            <person name="Salamov A."/>
            <person name="Andreopoulos B."/>
            <person name="Baker S."/>
            <person name="Barry K."/>
            <person name="Bills G."/>
            <person name="Bluhm B."/>
            <person name="Cannon C."/>
            <person name="Castanera R."/>
            <person name="Culley D."/>
            <person name="Daum C."/>
            <person name="Ezra D."/>
            <person name="Gonzalez J."/>
            <person name="Henrissat B."/>
            <person name="Kuo A."/>
            <person name="Liang C."/>
            <person name="Lipzen A."/>
            <person name="Lutzoni F."/>
            <person name="Magnuson J."/>
            <person name="Mondo S."/>
            <person name="Nolan M."/>
            <person name="Ohm R."/>
            <person name="Pangilinan J."/>
            <person name="Park H.-J."/>
            <person name="Ramirez L."/>
            <person name="Alfaro M."/>
            <person name="Sun H."/>
            <person name="Tritt A."/>
            <person name="Yoshinaga Y."/>
            <person name="Zwiers L.-H."/>
            <person name="Turgeon B."/>
            <person name="Goodwin S."/>
            <person name="Spatafora J."/>
            <person name="Crous P."/>
            <person name="Grigoriev I."/>
        </authorList>
    </citation>
    <scope>NUCLEOTIDE SEQUENCE</scope>
    <source>
        <strain evidence="8">ATCC 74209</strain>
    </source>
</reference>
<dbReference type="PANTHER" id="PTHR45700:SF2">
    <property type="entry name" value="UBIQUITIN-PROTEIN LIGASE E3C"/>
    <property type="match status" value="1"/>
</dbReference>
<accession>A0A9P4MUZ8</accession>
<dbReference type="EC" id="2.3.2.26" evidence="2"/>
<dbReference type="Gene3D" id="3.90.1750.10">
    <property type="entry name" value="Hect, E3 ligase catalytic domains"/>
    <property type="match status" value="1"/>
</dbReference>